<dbReference type="PROSITE" id="PS52002">
    <property type="entry name" value="SM"/>
    <property type="match status" value="1"/>
</dbReference>
<protein>
    <recommendedName>
        <fullName evidence="6">U6 snRNA-associated Sm-like protein LSm1</fullName>
    </recommendedName>
</protein>
<dbReference type="PANTHER" id="PTHR15588">
    <property type="entry name" value="LSM1"/>
    <property type="match status" value="1"/>
</dbReference>
<evidence type="ECO:0000256" key="7">
    <source>
        <dbReference type="SAM" id="MobiDB-lite"/>
    </source>
</evidence>
<evidence type="ECO:0000256" key="2">
    <source>
        <dbReference type="ARBA" id="ARBA00022490"/>
    </source>
</evidence>
<evidence type="ECO:0000256" key="1">
    <source>
        <dbReference type="ARBA" id="ARBA00006850"/>
    </source>
</evidence>
<feature type="compositionally biased region" description="Pro residues" evidence="7">
    <location>
        <begin position="1"/>
        <end position="12"/>
    </location>
</feature>
<comment type="similarity">
    <text evidence="1 6">Belongs to the snRNP Sm proteins family.</text>
</comment>
<dbReference type="AlphaFoldDB" id="A0A448ZLM0"/>
<dbReference type="Gene3D" id="2.30.30.100">
    <property type="match status" value="1"/>
</dbReference>
<dbReference type="Proteomes" id="UP000291116">
    <property type="component" value="Unassembled WGS sequence"/>
</dbReference>
<gene>
    <name evidence="6" type="primary">LSM1</name>
    <name evidence="9" type="ORF">PSNMU_V1.4_AUG-EV-PASAV3_0099260</name>
</gene>
<evidence type="ECO:0000256" key="4">
    <source>
        <dbReference type="ARBA" id="ARBA00022884"/>
    </source>
</evidence>
<feature type="domain" description="Sm" evidence="8">
    <location>
        <begin position="107"/>
        <end position="196"/>
    </location>
</feature>
<comment type="function">
    <text evidence="6">Probably involved with other LSm subunits in the general process of degradation of mRNAs.</text>
</comment>
<feature type="compositionally biased region" description="Gly residues" evidence="7">
    <location>
        <begin position="39"/>
        <end position="63"/>
    </location>
</feature>
<dbReference type="InterPro" id="IPR001163">
    <property type="entry name" value="Sm_dom_euk/arc"/>
</dbReference>
<dbReference type="GO" id="GO:1990726">
    <property type="term" value="C:Lsm1-7-Pat1 complex"/>
    <property type="evidence" value="ECO:0007669"/>
    <property type="project" value="TreeGrafter"/>
</dbReference>
<dbReference type="GO" id="GO:0000932">
    <property type="term" value="C:P-body"/>
    <property type="evidence" value="ECO:0007669"/>
    <property type="project" value="UniProtKB-SubCell"/>
</dbReference>
<proteinExistence type="inferred from homology"/>
<dbReference type="CDD" id="cd01728">
    <property type="entry name" value="LSm1"/>
    <property type="match status" value="1"/>
</dbReference>
<feature type="compositionally biased region" description="Acidic residues" evidence="7">
    <location>
        <begin position="223"/>
        <end position="234"/>
    </location>
</feature>
<dbReference type="GO" id="GO:0000290">
    <property type="term" value="P:deadenylation-dependent decapping of nuclear-transcribed mRNA"/>
    <property type="evidence" value="ECO:0007669"/>
    <property type="project" value="TreeGrafter"/>
</dbReference>
<keyword evidence="10" id="KW-1185">Reference proteome</keyword>
<feature type="region of interest" description="Disordered" evidence="7">
    <location>
        <begin position="220"/>
        <end position="252"/>
    </location>
</feature>
<feature type="compositionally biased region" description="Low complexity" evidence="7">
    <location>
        <begin position="78"/>
        <end position="89"/>
    </location>
</feature>
<evidence type="ECO:0000256" key="3">
    <source>
        <dbReference type="ARBA" id="ARBA00022664"/>
    </source>
</evidence>
<evidence type="ECO:0000256" key="6">
    <source>
        <dbReference type="RuleBase" id="RU365047"/>
    </source>
</evidence>
<evidence type="ECO:0000256" key="5">
    <source>
        <dbReference type="ARBA" id="ARBA00023274"/>
    </source>
</evidence>
<dbReference type="SMART" id="SM00651">
    <property type="entry name" value="Sm"/>
    <property type="match status" value="1"/>
</dbReference>
<dbReference type="InterPro" id="IPR044642">
    <property type="entry name" value="PTHR15588"/>
</dbReference>
<dbReference type="GO" id="GO:0003729">
    <property type="term" value="F:mRNA binding"/>
    <property type="evidence" value="ECO:0007669"/>
    <property type="project" value="TreeGrafter"/>
</dbReference>
<dbReference type="Pfam" id="PF01423">
    <property type="entry name" value="LSM"/>
    <property type="match status" value="1"/>
</dbReference>
<reference evidence="9 10" key="1">
    <citation type="submission" date="2019-01" db="EMBL/GenBank/DDBJ databases">
        <authorList>
            <person name="Ferrante I. M."/>
        </authorList>
    </citation>
    <scope>NUCLEOTIDE SEQUENCE [LARGE SCALE GENOMIC DNA]</scope>
    <source>
        <strain evidence="9 10">B856</strain>
    </source>
</reference>
<keyword evidence="4 6" id="KW-0694">RNA-binding</keyword>
<sequence>MPPPPQVPPQKQPPGLVGEVPPASREAMSPVQRGRGRGRNSGDGRGGSGRGGRSGRGRTGAGGRTIHDPNARGRGRGRNQPQNNQGTTQKIAPNTGIPFGHVPAYLPGSSSLVEELDQRSMVVLRDGRHIVGKLRTFDQFSNMVLDEASERRFHSSDSNDNDEHQQPKVTYFTDIPLGLYIVRGDSVVLLGQINPEEEDETIQQGTVIMKKLDEEAFEAMVQGDDEGDEDESADEAAKGSHLEWDFDKDLLA</sequence>
<keyword evidence="2 6" id="KW-0963">Cytoplasm</keyword>
<evidence type="ECO:0000313" key="10">
    <source>
        <dbReference type="Proteomes" id="UP000291116"/>
    </source>
</evidence>
<feature type="compositionally biased region" description="Basic and acidic residues" evidence="7">
    <location>
        <begin position="235"/>
        <end position="252"/>
    </location>
</feature>
<dbReference type="OrthoDB" id="10263346at2759"/>
<dbReference type="InterPro" id="IPR010920">
    <property type="entry name" value="LSM_dom_sf"/>
</dbReference>
<dbReference type="PANTHER" id="PTHR15588:SF8">
    <property type="entry name" value="U6 SNRNA-ASSOCIATED SM-LIKE PROTEIN LSM1"/>
    <property type="match status" value="1"/>
</dbReference>
<evidence type="ECO:0000259" key="8">
    <source>
        <dbReference type="PROSITE" id="PS52002"/>
    </source>
</evidence>
<accession>A0A448ZLM0</accession>
<comment type="subcellular location">
    <subcellularLocation>
        <location evidence="6">Cytoplasm</location>
    </subcellularLocation>
    <subcellularLocation>
        <location evidence="6">Cytoplasm</location>
        <location evidence="6">P-body</location>
    </subcellularLocation>
</comment>
<dbReference type="SUPFAM" id="SSF50182">
    <property type="entry name" value="Sm-like ribonucleoproteins"/>
    <property type="match status" value="1"/>
</dbReference>
<dbReference type="GO" id="GO:0006397">
    <property type="term" value="P:mRNA processing"/>
    <property type="evidence" value="ECO:0007669"/>
    <property type="project" value="UniProtKB-UniRule"/>
</dbReference>
<dbReference type="InterPro" id="IPR047575">
    <property type="entry name" value="Sm"/>
</dbReference>
<dbReference type="EMBL" id="CAACVS010000499">
    <property type="protein sequence ID" value="VEU42927.1"/>
    <property type="molecule type" value="Genomic_DNA"/>
</dbReference>
<dbReference type="GO" id="GO:1990904">
    <property type="term" value="C:ribonucleoprotein complex"/>
    <property type="evidence" value="ECO:0007669"/>
    <property type="project" value="UniProtKB-KW"/>
</dbReference>
<comment type="subunit">
    <text evidence="6">LSm subunits form a heteromer with a donut shape.</text>
</comment>
<keyword evidence="5 6" id="KW-0687">Ribonucleoprotein</keyword>
<evidence type="ECO:0000313" key="9">
    <source>
        <dbReference type="EMBL" id="VEU42927.1"/>
    </source>
</evidence>
<organism evidence="9 10">
    <name type="scientific">Pseudo-nitzschia multistriata</name>
    <dbReference type="NCBI Taxonomy" id="183589"/>
    <lineage>
        <taxon>Eukaryota</taxon>
        <taxon>Sar</taxon>
        <taxon>Stramenopiles</taxon>
        <taxon>Ochrophyta</taxon>
        <taxon>Bacillariophyta</taxon>
        <taxon>Bacillariophyceae</taxon>
        <taxon>Bacillariophycidae</taxon>
        <taxon>Bacillariales</taxon>
        <taxon>Bacillariaceae</taxon>
        <taxon>Pseudo-nitzschia</taxon>
    </lineage>
</organism>
<keyword evidence="3 6" id="KW-0507">mRNA processing</keyword>
<name>A0A448ZLM0_9STRA</name>
<dbReference type="InterPro" id="IPR034104">
    <property type="entry name" value="Lsm1"/>
</dbReference>
<feature type="region of interest" description="Disordered" evidence="7">
    <location>
        <begin position="1"/>
        <end position="99"/>
    </location>
</feature>